<dbReference type="InterPro" id="IPR052762">
    <property type="entry name" value="PCW_deacetylase/CE"/>
</dbReference>
<protein>
    <recommendedName>
        <fullName evidence="1">SGNH hydrolase-type esterase domain-containing protein</fullName>
    </recommendedName>
</protein>
<dbReference type="PaxDb" id="2903-EOD08859"/>
<dbReference type="PANTHER" id="PTHR37834">
    <property type="entry name" value="GDSL-LIKE LIPASE/ACYLHYDROLASE DOMAIN PROTEIN (AFU_ORTHOLOGUE AFUA_2G00620)"/>
    <property type="match status" value="1"/>
</dbReference>
<dbReference type="InterPro" id="IPR036514">
    <property type="entry name" value="SGNH_hydro_sf"/>
</dbReference>
<dbReference type="Pfam" id="PF13472">
    <property type="entry name" value="Lipase_GDSL_2"/>
    <property type="match status" value="1"/>
</dbReference>
<dbReference type="EnsemblProtists" id="EOD08859">
    <property type="protein sequence ID" value="EOD08859"/>
    <property type="gene ID" value="EMIHUDRAFT_217163"/>
</dbReference>
<evidence type="ECO:0000313" key="2">
    <source>
        <dbReference type="EnsemblProtists" id="EOD08859"/>
    </source>
</evidence>
<reference evidence="2" key="2">
    <citation type="submission" date="2024-10" db="UniProtKB">
        <authorList>
            <consortium name="EnsemblProtists"/>
        </authorList>
    </citation>
    <scope>IDENTIFICATION</scope>
</reference>
<dbReference type="RefSeq" id="XP_005761288.1">
    <property type="nucleotide sequence ID" value="XM_005761231.1"/>
</dbReference>
<dbReference type="SUPFAM" id="SSF52266">
    <property type="entry name" value="SGNH hydrolase"/>
    <property type="match status" value="1"/>
</dbReference>
<name>A0A0D3IC74_EMIH1</name>
<dbReference type="Proteomes" id="UP000013827">
    <property type="component" value="Unassembled WGS sequence"/>
</dbReference>
<dbReference type="InterPro" id="IPR013830">
    <property type="entry name" value="SGNH_hydro"/>
</dbReference>
<dbReference type="Gene3D" id="3.40.50.1110">
    <property type="entry name" value="SGNH hydrolase"/>
    <property type="match status" value="1"/>
</dbReference>
<evidence type="ECO:0000313" key="3">
    <source>
        <dbReference type="Proteomes" id="UP000013827"/>
    </source>
</evidence>
<evidence type="ECO:0000259" key="1">
    <source>
        <dbReference type="Pfam" id="PF13472"/>
    </source>
</evidence>
<dbReference type="AlphaFoldDB" id="A0A0D3IC74"/>
<organism evidence="2 3">
    <name type="scientific">Emiliania huxleyi (strain CCMP1516)</name>
    <dbReference type="NCBI Taxonomy" id="280463"/>
    <lineage>
        <taxon>Eukaryota</taxon>
        <taxon>Haptista</taxon>
        <taxon>Haptophyta</taxon>
        <taxon>Prymnesiophyceae</taxon>
        <taxon>Isochrysidales</taxon>
        <taxon>Noelaerhabdaceae</taxon>
        <taxon>Emiliania</taxon>
    </lineage>
</organism>
<dbReference type="KEGG" id="ehx:EMIHUDRAFT_217163"/>
<feature type="domain" description="SGNH hydrolase-type esterase" evidence="1">
    <location>
        <begin position="146"/>
        <end position="346"/>
    </location>
</feature>
<sequence>MPSLRTAIHYEGDDPRLRIAGDRCVRGDGSCTFDFQTSLELCLTGSGECTLSIDLTAGGNGFDLLVDGQLHSMLETHRQWRRRRTYSFVLPPLPSDTRCISLVKRTEPVAVQLLPYCRVRAATLHGVDLSEGHALVDHTPPRRIEFVGDSNLAAFGVLGAPSTIGLRGLFGLGLSQQSIRHSWAHMLCRMCVAEPCVIGWSGVGVVQNAIGTGGKHRIAEIYERCLGNDGSRFDFATAAWSPQIVCVDVGANDVYGGRAPPSEAAFVDAYVALLQLIRRHRPQPCLMLCIVPRLDTPVYLAAGYRADDDGGMMQSYLRSAVDAYERASGDQLVRLVSIAGVFAWPADGGSLEHWGVRAHKKYADAVHAVVERLPVDWV</sequence>
<dbReference type="Gene3D" id="2.60.120.260">
    <property type="entry name" value="Galactose-binding domain-like"/>
    <property type="match status" value="1"/>
</dbReference>
<keyword evidence="3" id="KW-1185">Reference proteome</keyword>
<dbReference type="eggNOG" id="ENOG502QUIZ">
    <property type="taxonomic scope" value="Eukaryota"/>
</dbReference>
<dbReference type="HOGENOM" id="CLU_732447_0_0_1"/>
<proteinExistence type="predicted"/>
<dbReference type="PANTHER" id="PTHR37834:SF2">
    <property type="entry name" value="ESTERASE, SGNH HYDROLASE-TYPE"/>
    <property type="match status" value="1"/>
</dbReference>
<dbReference type="GeneID" id="17254917"/>
<accession>A0A0D3IC74</accession>
<reference evidence="3" key="1">
    <citation type="journal article" date="2013" name="Nature">
        <title>Pan genome of the phytoplankton Emiliania underpins its global distribution.</title>
        <authorList>
            <person name="Read B.A."/>
            <person name="Kegel J."/>
            <person name="Klute M.J."/>
            <person name="Kuo A."/>
            <person name="Lefebvre S.C."/>
            <person name="Maumus F."/>
            <person name="Mayer C."/>
            <person name="Miller J."/>
            <person name="Monier A."/>
            <person name="Salamov A."/>
            <person name="Young J."/>
            <person name="Aguilar M."/>
            <person name="Claverie J.M."/>
            <person name="Frickenhaus S."/>
            <person name="Gonzalez K."/>
            <person name="Herman E.K."/>
            <person name="Lin Y.C."/>
            <person name="Napier J."/>
            <person name="Ogata H."/>
            <person name="Sarno A.F."/>
            <person name="Shmutz J."/>
            <person name="Schroeder D."/>
            <person name="de Vargas C."/>
            <person name="Verret F."/>
            <person name="von Dassow P."/>
            <person name="Valentin K."/>
            <person name="Van de Peer Y."/>
            <person name="Wheeler G."/>
            <person name="Dacks J.B."/>
            <person name="Delwiche C.F."/>
            <person name="Dyhrman S.T."/>
            <person name="Glockner G."/>
            <person name="John U."/>
            <person name="Richards T."/>
            <person name="Worden A.Z."/>
            <person name="Zhang X."/>
            <person name="Grigoriev I.V."/>
            <person name="Allen A.E."/>
            <person name="Bidle K."/>
            <person name="Borodovsky M."/>
            <person name="Bowler C."/>
            <person name="Brownlee C."/>
            <person name="Cock J.M."/>
            <person name="Elias M."/>
            <person name="Gladyshev V.N."/>
            <person name="Groth M."/>
            <person name="Guda C."/>
            <person name="Hadaegh A."/>
            <person name="Iglesias-Rodriguez M.D."/>
            <person name="Jenkins J."/>
            <person name="Jones B.M."/>
            <person name="Lawson T."/>
            <person name="Leese F."/>
            <person name="Lindquist E."/>
            <person name="Lobanov A."/>
            <person name="Lomsadze A."/>
            <person name="Malik S.B."/>
            <person name="Marsh M.E."/>
            <person name="Mackinder L."/>
            <person name="Mock T."/>
            <person name="Mueller-Roeber B."/>
            <person name="Pagarete A."/>
            <person name="Parker M."/>
            <person name="Probert I."/>
            <person name="Quesneville H."/>
            <person name="Raines C."/>
            <person name="Rensing S.A."/>
            <person name="Riano-Pachon D.M."/>
            <person name="Richier S."/>
            <person name="Rokitta S."/>
            <person name="Shiraiwa Y."/>
            <person name="Soanes D.M."/>
            <person name="van der Giezen M."/>
            <person name="Wahlund T.M."/>
            <person name="Williams B."/>
            <person name="Wilson W."/>
            <person name="Wolfe G."/>
            <person name="Wurch L.L."/>
        </authorList>
    </citation>
    <scope>NUCLEOTIDE SEQUENCE</scope>
</reference>